<evidence type="ECO:0000313" key="13">
    <source>
        <dbReference type="Proteomes" id="UP000286038"/>
    </source>
</evidence>
<name>A0A413IQV7_9BACT</name>
<dbReference type="Pfam" id="PF07980">
    <property type="entry name" value="SusD_RagB"/>
    <property type="match status" value="1"/>
</dbReference>
<evidence type="ECO:0000313" key="10">
    <source>
        <dbReference type="EMBL" id="RGY19743.1"/>
    </source>
</evidence>
<evidence type="ECO:0000313" key="11">
    <source>
        <dbReference type="EMBL" id="RHM46092.1"/>
    </source>
</evidence>
<dbReference type="EMBL" id="CP069450">
    <property type="protein sequence ID" value="QRO51813.1"/>
    <property type="molecule type" value="Genomic_DNA"/>
</dbReference>
<keyword evidence="4" id="KW-0472">Membrane</keyword>
<dbReference type="SMART" id="SM00028">
    <property type="entry name" value="TPR"/>
    <property type="match status" value="1"/>
</dbReference>
<dbReference type="EMBL" id="QSCR01000005">
    <property type="protein sequence ID" value="RGY19743.1"/>
    <property type="molecule type" value="Genomic_DNA"/>
</dbReference>
<feature type="domain" description="RagB/SusD" evidence="6">
    <location>
        <begin position="358"/>
        <end position="429"/>
    </location>
</feature>
<dbReference type="GO" id="GO:0009279">
    <property type="term" value="C:cell outer membrane"/>
    <property type="evidence" value="ECO:0007669"/>
    <property type="project" value="UniProtKB-SubCell"/>
</dbReference>
<evidence type="ECO:0000256" key="2">
    <source>
        <dbReference type="ARBA" id="ARBA00006275"/>
    </source>
</evidence>
<dbReference type="OrthoDB" id="729505at2"/>
<comment type="similarity">
    <text evidence="2">Belongs to the SusD family.</text>
</comment>
<dbReference type="GeneID" id="93099213"/>
<evidence type="ECO:0000256" key="3">
    <source>
        <dbReference type="ARBA" id="ARBA00022729"/>
    </source>
</evidence>
<sequence length="477" mass="54883">MNKKIFSVIIGLSCCFSACSDWVDVKTKGSLVPEETENYRYLMNNTENFRWTLSYHDVASDDIDISDPAQQEAIYETNKFIPVYTWADEIYSQSENDTEMNKVYQVIYNCNVVIDEVMDSKNGTNEEKLEIRAEALVHRAEAYLTLVNVYGVPYNAATASTDQGVPLLTTPRVEGALPRASVEKVYEQIFKDLDDAFEYLPDVAEFNFYPGKCAIYALRARAYLLMGNYTEAKKNAQEALKLKSTLENLNDYVDLASTEESVRRKNYVETLKDKEVIFAKMPVTTFSMASYSTAGLVLSDNLLNTFDQEKDLRYFYFTRSMIDDLGMTYSGRVYFKDNYYPYDWKKNEGRNMGPCVPEMMLIEAECWAREGNTTESMNIVNKLREYRYVAGEDYSLSAATAKEALGNVLQERRRELTCHGLRWMDQRRLANDPDFPTQTVTRIFKGTTYTLEPGAVRYTFPMGEKYLEENPEIGQIK</sequence>
<dbReference type="Proteomes" id="UP000286063">
    <property type="component" value="Unassembled WGS sequence"/>
</dbReference>
<dbReference type="EMBL" id="QRPV01000003">
    <property type="protein sequence ID" value="RHM46092.1"/>
    <property type="molecule type" value="Genomic_DNA"/>
</dbReference>
<evidence type="ECO:0000313" key="9">
    <source>
        <dbReference type="EMBL" id="RGV36865.1"/>
    </source>
</evidence>
<accession>A0A413IQV7</accession>
<dbReference type="InterPro" id="IPR019734">
    <property type="entry name" value="TPR_rpt"/>
</dbReference>
<evidence type="ECO:0000256" key="1">
    <source>
        <dbReference type="ARBA" id="ARBA00004442"/>
    </source>
</evidence>
<evidence type="ECO:0000259" key="7">
    <source>
        <dbReference type="Pfam" id="PF14322"/>
    </source>
</evidence>
<evidence type="ECO:0000313" key="15">
    <source>
        <dbReference type="Proteomes" id="UP000654720"/>
    </source>
</evidence>
<feature type="domain" description="SusD-like N-terminal" evidence="7">
    <location>
        <begin position="59"/>
        <end position="224"/>
    </location>
</feature>
<gene>
    <name evidence="9" type="ORF">DWW18_01390</name>
    <name evidence="11" type="ORF">DWZ68_03805</name>
    <name evidence="10" type="ORF">DXA50_05150</name>
    <name evidence="8" type="ORF">I6J59_09570</name>
</gene>
<dbReference type="EMBL" id="QRZA01000001">
    <property type="protein sequence ID" value="RGV36865.1"/>
    <property type="molecule type" value="Genomic_DNA"/>
</dbReference>
<keyword evidence="3" id="KW-0732">Signal</keyword>
<dbReference type="RefSeq" id="WP_027199815.1">
    <property type="nucleotide sequence ID" value="NZ_CABJDM010000003.1"/>
</dbReference>
<keyword evidence="15" id="KW-1185">Reference proteome</keyword>
<organism evidence="10 14">
    <name type="scientific">Butyricimonas virosa</name>
    <dbReference type="NCBI Taxonomy" id="544645"/>
    <lineage>
        <taxon>Bacteria</taxon>
        <taxon>Pseudomonadati</taxon>
        <taxon>Bacteroidota</taxon>
        <taxon>Bacteroidia</taxon>
        <taxon>Bacteroidales</taxon>
        <taxon>Odoribacteraceae</taxon>
        <taxon>Butyricimonas</taxon>
    </lineage>
</organism>
<comment type="subcellular location">
    <subcellularLocation>
        <location evidence="1">Cell outer membrane</location>
    </subcellularLocation>
</comment>
<reference evidence="8 15" key="2">
    <citation type="submission" date="2021-02" db="EMBL/GenBank/DDBJ databases">
        <title>FDA dAtabase for Regulatory Grade micrObial Sequences (FDA-ARGOS): Supporting development and validation of Infectious Disease Dx tests.</title>
        <authorList>
            <person name="Carlson P."/>
            <person name="Fischbach M."/>
            <person name="Hastie J."/>
            <person name="Bilen M."/>
            <person name="Cheng A."/>
            <person name="Tallon L."/>
            <person name="Sadzewicz L."/>
            <person name="Zhao X."/>
            <person name="Boylan J."/>
            <person name="Ott S."/>
            <person name="Bowen H."/>
            <person name="Vavikolanu K."/>
            <person name="Mehta A."/>
            <person name="Aluvathingal J."/>
            <person name="Nadendla S."/>
            <person name="Yan Y."/>
            <person name="Sichtig H."/>
        </authorList>
    </citation>
    <scope>NUCLEOTIDE SEQUENCE [LARGE SCALE GENOMIC DNA]</scope>
    <source>
        <strain evidence="8 15">FDAARGOS_1229</strain>
    </source>
</reference>
<dbReference type="InterPro" id="IPR033985">
    <property type="entry name" value="SusD-like_N"/>
</dbReference>
<dbReference type="AlphaFoldDB" id="A0A413IQV7"/>
<dbReference type="Proteomes" id="UP000283589">
    <property type="component" value="Unassembled WGS sequence"/>
</dbReference>
<dbReference type="Proteomes" id="UP000654720">
    <property type="component" value="Chromosome"/>
</dbReference>
<proteinExistence type="inferred from homology"/>
<evidence type="ECO:0000313" key="8">
    <source>
        <dbReference type="EMBL" id="QRO51813.1"/>
    </source>
</evidence>
<evidence type="ECO:0000313" key="12">
    <source>
        <dbReference type="Proteomes" id="UP000283589"/>
    </source>
</evidence>
<dbReference type="Pfam" id="PF14322">
    <property type="entry name" value="SusD-like_3"/>
    <property type="match status" value="1"/>
</dbReference>
<reference evidence="12 13" key="1">
    <citation type="submission" date="2018-08" db="EMBL/GenBank/DDBJ databases">
        <title>A genome reference for cultivated species of the human gut microbiota.</title>
        <authorList>
            <person name="Zou Y."/>
            <person name="Xue W."/>
            <person name="Luo G."/>
        </authorList>
    </citation>
    <scope>NUCLEOTIDE SEQUENCE [LARGE SCALE GENOMIC DNA]</scope>
    <source>
        <strain evidence="9 12">AF14-49</strain>
        <strain evidence="11 13">AF34-33</strain>
        <strain evidence="10 14">OF02-7</strain>
    </source>
</reference>
<dbReference type="STRING" id="1121130.GCA_000519105_00479"/>
<dbReference type="Gene3D" id="1.25.40.390">
    <property type="match status" value="1"/>
</dbReference>
<keyword evidence="5" id="KW-0998">Cell outer membrane</keyword>
<dbReference type="SUPFAM" id="SSF48452">
    <property type="entry name" value="TPR-like"/>
    <property type="match status" value="1"/>
</dbReference>
<dbReference type="InterPro" id="IPR012944">
    <property type="entry name" value="SusD_RagB_dom"/>
</dbReference>
<evidence type="ECO:0000313" key="14">
    <source>
        <dbReference type="Proteomes" id="UP000286063"/>
    </source>
</evidence>
<evidence type="ECO:0000259" key="6">
    <source>
        <dbReference type="Pfam" id="PF07980"/>
    </source>
</evidence>
<protein>
    <submittedName>
        <fullName evidence="10">RagB/SusD family nutrient uptake outer membrane protein</fullName>
    </submittedName>
</protein>
<evidence type="ECO:0000256" key="4">
    <source>
        <dbReference type="ARBA" id="ARBA00023136"/>
    </source>
</evidence>
<dbReference type="InterPro" id="IPR011990">
    <property type="entry name" value="TPR-like_helical_dom_sf"/>
</dbReference>
<evidence type="ECO:0000256" key="5">
    <source>
        <dbReference type="ARBA" id="ARBA00023237"/>
    </source>
</evidence>
<dbReference type="Proteomes" id="UP000286038">
    <property type="component" value="Unassembled WGS sequence"/>
</dbReference>